<evidence type="ECO:0000259" key="5">
    <source>
        <dbReference type="Pfam" id="PF00700"/>
    </source>
</evidence>
<reference evidence="6 7" key="1">
    <citation type="submission" date="2017-01" db="EMBL/GenBank/DDBJ databases">
        <authorList>
            <person name="Mah S.A."/>
            <person name="Swanson W.J."/>
            <person name="Moy G.W."/>
            <person name="Vacquier V.D."/>
        </authorList>
    </citation>
    <scope>NUCLEOTIDE SEQUENCE [LARGE SCALE GENOMIC DNA]</scope>
    <source>
        <strain evidence="6 7">DSM 11589</strain>
    </source>
</reference>
<gene>
    <name evidence="6" type="ORF">SAMN05421779_1202</name>
</gene>
<evidence type="ECO:0000256" key="3">
    <source>
        <dbReference type="RuleBase" id="RU362073"/>
    </source>
</evidence>
<dbReference type="SUPFAM" id="SSF64518">
    <property type="entry name" value="Phase 1 flagellin"/>
    <property type="match status" value="1"/>
</dbReference>
<keyword evidence="6" id="KW-0282">Flagellum</keyword>
<keyword evidence="7" id="KW-1185">Reference proteome</keyword>
<dbReference type="GO" id="GO:0009288">
    <property type="term" value="C:bacterial-type flagellum"/>
    <property type="evidence" value="ECO:0007669"/>
    <property type="project" value="UniProtKB-SubCell"/>
</dbReference>
<dbReference type="InterPro" id="IPR042187">
    <property type="entry name" value="Flagellin_C_sub2"/>
</dbReference>
<dbReference type="EMBL" id="FTOA01000020">
    <property type="protein sequence ID" value="SIT21069.1"/>
    <property type="molecule type" value="Genomic_DNA"/>
</dbReference>
<comment type="function">
    <text evidence="3">Flagellin is the subunit protein which polymerizes to form the filaments of bacterial flagella.</text>
</comment>
<dbReference type="InterPro" id="IPR001492">
    <property type="entry name" value="Flagellin"/>
</dbReference>
<keyword evidence="6" id="KW-0969">Cilium</keyword>
<name>A0A1N7QE82_9PROT</name>
<dbReference type="OrthoDB" id="9796789at2"/>
<keyword evidence="3" id="KW-0964">Secreted</keyword>
<dbReference type="Pfam" id="PF00700">
    <property type="entry name" value="Flagellin_C"/>
    <property type="match status" value="1"/>
</dbReference>
<evidence type="ECO:0000256" key="1">
    <source>
        <dbReference type="ARBA" id="ARBA00005709"/>
    </source>
</evidence>
<dbReference type="Gene3D" id="1.20.1330.10">
    <property type="entry name" value="f41 fragment of flagellin, N-terminal domain"/>
    <property type="match status" value="1"/>
</dbReference>
<proteinExistence type="inferred from homology"/>
<dbReference type="GO" id="GO:0005576">
    <property type="term" value="C:extracellular region"/>
    <property type="evidence" value="ECO:0007669"/>
    <property type="project" value="UniProtKB-SubCell"/>
</dbReference>
<sequence>MPVISTNTAANSALRFLNANSSEQSSSLSKIASGSRINKASDDAAGLAISTGLSSDVTTLNQAATNASQASSILQIADGGMSNIADILERMKALATQSNSGSVTDDQRTYLQAEFSELQEEIDGIAKGTRYNGESLLDGTGSMASGVDFMVGTSTTDVISVTIDNVDTTELGVDASTINVGTQSDAQAALTAIDAAIDTVSSSRAEIGASMSRFEFRADTIATSIENTEAANSAITDTDVATEQTKLSSAEVKTQAAIAALSSANEMPQNLLDLLR</sequence>
<dbReference type="AlphaFoldDB" id="A0A1N7QE82"/>
<dbReference type="PANTHER" id="PTHR42792">
    <property type="entry name" value="FLAGELLIN"/>
    <property type="match status" value="1"/>
</dbReference>
<keyword evidence="2 3" id="KW-0975">Bacterial flagellum</keyword>
<organism evidence="6 7">
    <name type="scientific">Insolitispirillum peregrinum</name>
    <dbReference type="NCBI Taxonomy" id="80876"/>
    <lineage>
        <taxon>Bacteria</taxon>
        <taxon>Pseudomonadati</taxon>
        <taxon>Pseudomonadota</taxon>
        <taxon>Alphaproteobacteria</taxon>
        <taxon>Rhodospirillales</taxon>
        <taxon>Novispirillaceae</taxon>
        <taxon>Insolitispirillum</taxon>
    </lineage>
</organism>
<dbReference type="Pfam" id="PF00669">
    <property type="entry name" value="Flagellin_N"/>
    <property type="match status" value="1"/>
</dbReference>
<evidence type="ECO:0000313" key="7">
    <source>
        <dbReference type="Proteomes" id="UP000185678"/>
    </source>
</evidence>
<dbReference type="RefSeq" id="WP_076402223.1">
    <property type="nucleotide sequence ID" value="NZ_FTOA01000020.1"/>
</dbReference>
<comment type="subcellular location">
    <subcellularLocation>
        <location evidence="3">Secreted</location>
    </subcellularLocation>
    <subcellularLocation>
        <location evidence="3">Bacterial flagellum</location>
    </subcellularLocation>
</comment>
<dbReference type="GO" id="GO:0005198">
    <property type="term" value="F:structural molecule activity"/>
    <property type="evidence" value="ECO:0007669"/>
    <property type="project" value="UniProtKB-UniRule"/>
</dbReference>
<dbReference type="PRINTS" id="PR00207">
    <property type="entry name" value="FLAGELLIN"/>
</dbReference>
<keyword evidence="6" id="KW-0966">Cell projection</keyword>
<evidence type="ECO:0000256" key="2">
    <source>
        <dbReference type="ARBA" id="ARBA00023143"/>
    </source>
</evidence>
<comment type="similarity">
    <text evidence="1 3">Belongs to the bacterial flagellin family.</text>
</comment>
<dbReference type="InterPro" id="IPR046358">
    <property type="entry name" value="Flagellin_C"/>
</dbReference>
<dbReference type="STRING" id="80876.SAMN05421779_1202"/>
<accession>A0A1N7QE82</accession>
<dbReference type="Proteomes" id="UP000185678">
    <property type="component" value="Unassembled WGS sequence"/>
</dbReference>
<protein>
    <recommendedName>
        <fullName evidence="3">Flagellin</fullName>
    </recommendedName>
</protein>
<feature type="domain" description="Flagellin N-terminal" evidence="4">
    <location>
        <begin position="4"/>
        <end position="140"/>
    </location>
</feature>
<dbReference type="PANTHER" id="PTHR42792:SF2">
    <property type="entry name" value="FLAGELLIN"/>
    <property type="match status" value="1"/>
</dbReference>
<evidence type="ECO:0000313" key="6">
    <source>
        <dbReference type="EMBL" id="SIT21069.1"/>
    </source>
</evidence>
<evidence type="ECO:0000259" key="4">
    <source>
        <dbReference type="Pfam" id="PF00669"/>
    </source>
</evidence>
<dbReference type="InterPro" id="IPR001029">
    <property type="entry name" value="Flagellin_N"/>
</dbReference>
<dbReference type="Gene3D" id="6.10.10.10">
    <property type="entry name" value="Flagellar export chaperone, C-terminal domain"/>
    <property type="match status" value="1"/>
</dbReference>
<feature type="domain" description="Flagellin C-terminal" evidence="5">
    <location>
        <begin position="190"/>
        <end position="275"/>
    </location>
</feature>